<keyword evidence="3" id="KW-1185">Reference proteome</keyword>
<dbReference type="RefSeq" id="WP_189049266.1">
    <property type="nucleotide sequence ID" value="NZ_BMJQ01000011.1"/>
</dbReference>
<gene>
    <name evidence="2" type="ORF">GCM10011611_41210</name>
</gene>
<comment type="caution">
    <text evidence="2">The sequence shown here is derived from an EMBL/GenBank/DDBJ whole genome shotgun (WGS) entry which is preliminary data.</text>
</comment>
<reference evidence="2" key="2">
    <citation type="submission" date="2020-09" db="EMBL/GenBank/DDBJ databases">
        <authorList>
            <person name="Sun Q."/>
            <person name="Zhou Y."/>
        </authorList>
    </citation>
    <scope>NUCLEOTIDE SEQUENCE</scope>
    <source>
        <strain evidence="2">CGMCC 1.15725</strain>
    </source>
</reference>
<dbReference type="AlphaFoldDB" id="A0A8J3E4X6"/>
<evidence type="ECO:0000313" key="3">
    <source>
        <dbReference type="Proteomes" id="UP000646365"/>
    </source>
</evidence>
<proteinExistence type="predicted"/>
<dbReference type="Proteomes" id="UP000646365">
    <property type="component" value="Unassembled WGS sequence"/>
</dbReference>
<dbReference type="EMBL" id="BMJQ01000011">
    <property type="protein sequence ID" value="GGF30882.1"/>
    <property type="molecule type" value="Genomic_DNA"/>
</dbReference>
<sequence>MYALIFALGFAAFTLGGLTDRVGEHEPWLEAATLVALGVGFVLGAIPRGWSIVPRAILPLPTFLVFLTILTDRKPVMPFYAAFAAAAFYALFITSYASFLSHRNRPDEQPVDEDHSQV</sequence>
<evidence type="ECO:0000256" key="1">
    <source>
        <dbReference type="SAM" id="Phobius"/>
    </source>
</evidence>
<organism evidence="2 3">
    <name type="scientific">Aliidongia dinghuensis</name>
    <dbReference type="NCBI Taxonomy" id="1867774"/>
    <lineage>
        <taxon>Bacteria</taxon>
        <taxon>Pseudomonadati</taxon>
        <taxon>Pseudomonadota</taxon>
        <taxon>Alphaproteobacteria</taxon>
        <taxon>Rhodospirillales</taxon>
        <taxon>Dongiaceae</taxon>
        <taxon>Aliidongia</taxon>
    </lineage>
</organism>
<feature type="transmembrane region" description="Helical" evidence="1">
    <location>
        <begin position="77"/>
        <end position="99"/>
    </location>
</feature>
<protein>
    <submittedName>
        <fullName evidence="2">Uncharacterized protein</fullName>
    </submittedName>
</protein>
<feature type="transmembrane region" description="Helical" evidence="1">
    <location>
        <begin position="29"/>
        <end position="46"/>
    </location>
</feature>
<name>A0A8J3E4X6_9PROT</name>
<accession>A0A8J3E4X6</accession>
<keyword evidence="1" id="KW-0812">Transmembrane</keyword>
<keyword evidence="1" id="KW-0472">Membrane</keyword>
<keyword evidence="1" id="KW-1133">Transmembrane helix</keyword>
<evidence type="ECO:0000313" key="2">
    <source>
        <dbReference type="EMBL" id="GGF30882.1"/>
    </source>
</evidence>
<reference evidence="2" key="1">
    <citation type="journal article" date="2014" name="Int. J. Syst. Evol. Microbiol.">
        <title>Complete genome sequence of Corynebacterium casei LMG S-19264T (=DSM 44701T), isolated from a smear-ripened cheese.</title>
        <authorList>
            <consortium name="US DOE Joint Genome Institute (JGI-PGF)"/>
            <person name="Walter F."/>
            <person name="Albersmeier A."/>
            <person name="Kalinowski J."/>
            <person name="Ruckert C."/>
        </authorList>
    </citation>
    <scope>NUCLEOTIDE SEQUENCE</scope>
    <source>
        <strain evidence="2">CGMCC 1.15725</strain>
    </source>
</reference>
<feature type="transmembrane region" description="Helical" evidence="1">
    <location>
        <begin position="53"/>
        <end position="71"/>
    </location>
</feature>